<sequence>MPKIIFILTTLLWSSFSLSENFTSDGLVSFIYENVTIDAPKGWAEVKATFTITHEAGLTNSKSSYRATMNNAGEELKFEPTNIFGPHNAARELLKLEAQRGHQYETVTIKMKPNGTATYEFE</sequence>
<keyword evidence="3" id="KW-1185">Reference proteome</keyword>
<feature type="signal peptide" evidence="1">
    <location>
        <begin position="1"/>
        <end position="19"/>
    </location>
</feature>
<feature type="chain" id="PRO_5010289316" evidence="1">
    <location>
        <begin position="20"/>
        <end position="122"/>
    </location>
</feature>
<evidence type="ECO:0000313" key="3">
    <source>
        <dbReference type="Proteomes" id="UP000185766"/>
    </source>
</evidence>
<gene>
    <name evidence="2" type="ORF">SAMN05216214_1311</name>
</gene>
<accession>A0A1H7TGT7</accession>
<reference evidence="2 3" key="1">
    <citation type="submission" date="2016-10" db="EMBL/GenBank/DDBJ databases">
        <authorList>
            <person name="de Groot N.N."/>
        </authorList>
    </citation>
    <scope>NUCLEOTIDE SEQUENCE [LARGE SCALE GENOMIC DNA]</scope>
    <source>
        <strain evidence="2 3">JCM 19513</strain>
    </source>
</reference>
<protein>
    <submittedName>
        <fullName evidence="2">Uncharacterized protein</fullName>
    </submittedName>
</protein>
<dbReference type="EMBL" id="FOAS01000031">
    <property type="protein sequence ID" value="SEL83923.1"/>
    <property type="molecule type" value="Genomic_DNA"/>
</dbReference>
<organism evidence="2 3">
    <name type="scientific">Atopomonas hussainii</name>
    <dbReference type="NCBI Taxonomy" id="1429083"/>
    <lineage>
        <taxon>Bacteria</taxon>
        <taxon>Pseudomonadati</taxon>
        <taxon>Pseudomonadota</taxon>
        <taxon>Gammaproteobacteria</taxon>
        <taxon>Pseudomonadales</taxon>
        <taxon>Pseudomonadaceae</taxon>
        <taxon>Atopomonas</taxon>
    </lineage>
</organism>
<dbReference type="AlphaFoldDB" id="A0A1H7TGT7"/>
<keyword evidence="1" id="KW-0732">Signal</keyword>
<evidence type="ECO:0000313" key="2">
    <source>
        <dbReference type="EMBL" id="SEL83923.1"/>
    </source>
</evidence>
<proteinExistence type="predicted"/>
<name>A0A1H7TGT7_9GAMM</name>
<dbReference type="RefSeq" id="WP_074870784.1">
    <property type="nucleotide sequence ID" value="NZ_FOAS01000031.1"/>
</dbReference>
<evidence type="ECO:0000256" key="1">
    <source>
        <dbReference type="SAM" id="SignalP"/>
    </source>
</evidence>
<dbReference type="Proteomes" id="UP000185766">
    <property type="component" value="Unassembled WGS sequence"/>
</dbReference>